<comment type="caution">
    <text evidence="3">The sequence shown here is derived from an EMBL/GenBank/DDBJ whole genome shotgun (WGS) entry which is preliminary data.</text>
</comment>
<evidence type="ECO:0000313" key="4">
    <source>
        <dbReference type="Proteomes" id="UP000241426"/>
    </source>
</evidence>
<dbReference type="Gene3D" id="3.40.50.1820">
    <property type="entry name" value="alpha/beta hydrolase"/>
    <property type="match status" value="1"/>
</dbReference>
<dbReference type="InterPro" id="IPR029058">
    <property type="entry name" value="AB_hydrolase_fold"/>
</dbReference>
<keyword evidence="1 3" id="KW-0378">Hydrolase</keyword>
<dbReference type="Pfam" id="PF00561">
    <property type="entry name" value="Abhydrolase_1"/>
    <property type="match status" value="1"/>
</dbReference>
<protein>
    <submittedName>
        <fullName evidence="3">Alpha/beta hydrolase</fullName>
    </submittedName>
</protein>
<dbReference type="PANTHER" id="PTHR43798">
    <property type="entry name" value="MONOACYLGLYCEROL LIPASE"/>
    <property type="match status" value="1"/>
</dbReference>
<sequence>MIIKTQMTIEREGYLLQVEKHGKGPNLLIIGSVNYYKKVIPSLLHKYFTCIYLDHRGFAAKCSSSQLDKEIDLDIISADIESICNHHNIKKTSVLGHSGHAYMAIHFAGHTKIEVDKLIVVGAAPSLSSKMQEKQFAYWSKNASEERQRLLENSMAMLENDIANEPERKFVHICRRLGPMRWANPNFDELGLWCGVETNIVLLDRLWGEVFRDIDLTRISSNLNVTVINGELDFSIAPLNTWLSIEFAFKSLELIELNGVSHTPMLECPEKFVDMMVNIQGRC</sequence>
<dbReference type="InterPro" id="IPR000073">
    <property type="entry name" value="AB_hydrolase_1"/>
</dbReference>
<feature type="domain" description="AB hydrolase-1" evidence="2">
    <location>
        <begin position="31"/>
        <end position="165"/>
    </location>
</feature>
<reference evidence="3 4" key="1">
    <citation type="submission" date="2018-01" db="EMBL/GenBank/DDBJ databases">
        <title>Whole genome sequencing of Histamine producing bacteria.</title>
        <authorList>
            <person name="Butler K."/>
        </authorList>
    </citation>
    <scope>NUCLEOTIDE SEQUENCE [LARGE SCALE GENOMIC DNA]</scope>
    <source>
        <strain evidence="3 4">FS-7.2</strain>
    </source>
</reference>
<dbReference type="InterPro" id="IPR050266">
    <property type="entry name" value="AB_hydrolase_sf"/>
</dbReference>
<dbReference type="AlphaFoldDB" id="A0A2T3KJV1"/>
<name>A0A2T3KJV1_9GAMM</name>
<dbReference type="SUPFAM" id="SSF53474">
    <property type="entry name" value="alpha/beta-Hydrolases"/>
    <property type="match status" value="1"/>
</dbReference>
<dbReference type="Proteomes" id="UP000241426">
    <property type="component" value="Unassembled WGS sequence"/>
</dbReference>
<gene>
    <name evidence="3" type="ORF">C9J27_09100</name>
</gene>
<evidence type="ECO:0000259" key="2">
    <source>
        <dbReference type="Pfam" id="PF00561"/>
    </source>
</evidence>
<evidence type="ECO:0000256" key="1">
    <source>
        <dbReference type="ARBA" id="ARBA00022801"/>
    </source>
</evidence>
<accession>A0A2T3KJV1</accession>
<dbReference type="GO" id="GO:0016020">
    <property type="term" value="C:membrane"/>
    <property type="evidence" value="ECO:0007669"/>
    <property type="project" value="TreeGrafter"/>
</dbReference>
<dbReference type="RefSeq" id="WP_107289522.1">
    <property type="nucleotide sequence ID" value="NZ_PYNF01000005.1"/>
</dbReference>
<proteinExistence type="predicted"/>
<dbReference type="GO" id="GO:0016787">
    <property type="term" value="F:hydrolase activity"/>
    <property type="evidence" value="ECO:0007669"/>
    <property type="project" value="UniProtKB-KW"/>
</dbReference>
<dbReference type="PANTHER" id="PTHR43798:SF31">
    <property type="entry name" value="AB HYDROLASE SUPERFAMILY PROTEIN YCLE"/>
    <property type="match status" value="1"/>
</dbReference>
<organism evidence="3 4">
    <name type="scientific">Photobacterium kishitanii</name>
    <dbReference type="NCBI Taxonomy" id="318456"/>
    <lineage>
        <taxon>Bacteria</taxon>
        <taxon>Pseudomonadati</taxon>
        <taxon>Pseudomonadota</taxon>
        <taxon>Gammaproteobacteria</taxon>
        <taxon>Vibrionales</taxon>
        <taxon>Vibrionaceae</taxon>
        <taxon>Photobacterium</taxon>
    </lineage>
</organism>
<evidence type="ECO:0000313" key="3">
    <source>
        <dbReference type="EMBL" id="PSU99772.1"/>
    </source>
</evidence>
<dbReference type="EMBL" id="PYNF01000005">
    <property type="protein sequence ID" value="PSU99772.1"/>
    <property type="molecule type" value="Genomic_DNA"/>
</dbReference>